<sequence>MDYGALPPEVNSLRIYTGPGSAPMLAAMTAWDAVAAEMRLTATAYESVIATLIGDGWLGPASAAMAAAAVPYVAWLSATGSQAEQTAGQAAAAAAAFDAAFAMTVPPPVVAANRAQLLALVATNFLGINTPAIAATEAEYAEMWAQDATAMYAYAVSAAEAAILTPFTEPDQTTNPSGQAGQAAAVAQAAGSGLPESELPQLMSAVPASLQQLGSPAAASPFDSLPQTGLLADLLNFLDGNDGNPYGIFLNSDLVNALVSAQYVSPALITPGVTDAMADVEAVAEGTSQAAAPAAADAASAGAALTRAPGASGVAAGTSQATMVGRLSVPPSWTSAVELAGRGGIATPGAGSMGAGATPAAAAAPPGIPGVPAGNVYTRSWGNGPRYGFKLTIMPRPVAAG</sequence>
<dbReference type="Gene3D" id="1.20.1260.20">
    <property type="entry name" value="PPE superfamily"/>
    <property type="match status" value="1"/>
</dbReference>
<evidence type="ECO:0000256" key="1">
    <source>
        <dbReference type="ARBA" id="ARBA00010652"/>
    </source>
</evidence>
<dbReference type="PANTHER" id="PTHR46766">
    <property type="entry name" value="GLUTAMINE-RICH PROTEIN 2"/>
    <property type="match status" value="1"/>
</dbReference>
<name>A0A1A3MQH4_MYCAS</name>
<organism evidence="4 5">
    <name type="scientific">Mycobacterium asiaticum</name>
    <dbReference type="NCBI Taxonomy" id="1790"/>
    <lineage>
        <taxon>Bacteria</taxon>
        <taxon>Bacillati</taxon>
        <taxon>Actinomycetota</taxon>
        <taxon>Actinomycetes</taxon>
        <taxon>Mycobacteriales</taxon>
        <taxon>Mycobacteriaceae</taxon>
        <taxon>Mycobacterium</taxon>
    </lineage>
</organism>
<evidence type="ECO:0000259" key="2">
    <source>
        <dbReference type="Pfam" id="PF00823"/>
    </source>
</evidence>
<dbReference type="InterPro" id="IPR022171">
    <property type="entry name" value="PPE_C"/>
</dbReference>
<dbReference type="SUPFAM" id="SSF140459">
    <property type="entry name" value="PE/PPE dimer-like"/>
    <property type="match status" value="1"/>
</dbReference>
<dbReference type="InterPro" id="IPR000030">
    <property type="entry name" value="PPE_dom"/>
</dbReference>
<evidence type="ECO:0008006" key="6">
    <source>
        <dbReference type="Google" id="ProtNLM"/>
    </source>
</evidence>
<comment type="similarity">
    <text evidence="1">Belongs to the mycobacterial PPE family.</text>
</comment>
<dbReference type="OrthoDB" id="4713837at2"/>
<dbReference type="Pfam" id="PF12484">
    <property type="entry name" value="PPE-SVP"/>
    <property type="match status" value="1"/>
</dbReference>
<proteinExistence type="inferred from homology"/>
<dbReference type="GO" id="GO:0052572">
    <property type="term" value="P:response to host immune response"/>
    <property type="evidence" value="ECO:0007669"/>
    <property type="project" value="TreeGrafter"/>
</dbReference>
<dbReference type="PANTHER" id="PTHR46766:SF1">
    <property type="entry name" value="GLUTAMINE-RICH PROTEIN 2"/>
    <property type="match status" value="1"/>
</dbReference>
<dbReference type="RefSeq" id="WP_065161195.1">
    <property type="nucleotide sequence ID" value="NZ_LZLQ01000148.1"/>
</dbReference>
<dbReference type="InterPro" id="IPR038332">
    <property type="entry name" value="PPE_sf"/>
</dbReference>
<evidence type="ECO:0000313" key="4">
    <source>
        <dbReference type="EMBL" id="OBK10437.1"/>
    </source>
</evidence>
<feature type="domain" description="PPE" evidence="2">
    <location>
        <begin position="2"/>
        <end position="162"/>
    </location>
</feature>
<feature type="domain" description="PPE family C-terminal" evidence="3">
    <location>
        <begin position="315"/>
        <end position="397"/>
    </location>
</feature>
<dbReference type="FunFam" id="1.20.1260.20:FF:000001">
    <property type="entry name" value="PPE family protein PPE41"/>
    <property type="match status" value="1"/>
</dbReference>
<protein>
    <recommendedName>
        <fullName evidence="6">PPE family protein</fullName>
    </recommendedName>
</protein>
<dbReference type="AlphaFoldDB" id="A0A1A3MQH4"/>
<evidence type="ECO:0000259" key="3">
    <source>
        <dbReference type="Pfam" id="PF12484"/>
    </source>
</evidence>
<gene>
    <name evidence="4" type="ORF">A5636_15605</name>
</gene>
<comment type="caution">
    <text evidence="4">The sequence shown here is derived from an EMBL/GenBank/DDBJ whole genome shotgun (WGS) entry which is preliminary data.</text>
</comment>
<dbReference type="Proteomes" id="UP000093629">
    <property type="component" value="Unassembled WGS sequence"/>
</dbReference>
<dbReference type="EMBL" id="LZLQ01000148">
    <property type="protein sequence ID" value="OBK10437.1"/>
    <property type="molecule type" value="Genomic_DNA"/>
</dbReference>
<keyword evidence="5" id="KW-1185">Reference proteome</keyword>
<reference evidence="4 5" key="1">
    <citation type="submission" date="2016-06" db="EMBL/GenBank/DDBJ databases">
        <authorList>
            <person name="Kjaerup R.B."/>
            <person name="Dalgaard T.S."/>
            <person name="Juul-Madsen H.R."/>
        </authorList>
    </citation>
    <scope>NUCLEOTIDE SEQUENCE [LARGE SCALE GENOMIC DNA]</scope>
    <source>
        <strain evidence="4 5">1245139.5</strain>
    </source>
</reference>
<dbReference type="Pfam" id="PF00823">
    <property type="entry name" value="PPE"/>
    <property type="match status" value="1"/>
</dbReference>
<accession>A0A1A3MQH4</accession>
<evidence type="ECO:0000313" key="5">
    <source>
        <dbReference type="Proteomes" id="UP000093629"/>
    </source>
</evidence>